<dbReference type="AlphaFoldDB" id="A0A238VTA8"/>
<keyword evidence="4" id="KW-1185">Reference proteome</keyword>
<feature type="domain" description="Polysaccharide export protein N-terminal" evidence="2">
    <location>
        <begin position="68"/>
        <end position="152"/>
    </location>
</feature>
<sequence>MLATVVSVGACSLPRGAALQSEVLAESQADNPTFQVVPVTRTNMPGIAAWPMTGQEYAYNWIGSSQGQNSSVIETGDLVDVIIWDSQENSLITGASEKVTALKSIEVGSDGAIFLPYVNEVHVRGLTPASARERVQSQFETIVPSAQVQLSLTPGLANSVDLLGGVARPDNYPMLSRNYKILTLLATGGGISPTMRNPVVKLLRGSSTYRITAKNLYESNGRNTTLHARDTIVVEEDQRSFTALGASGNEDLIYFPKDQITALEAMSLMGGIQDSRADPKGVMVLREYDTRQVRQDNTGPARQQVIFTFDLTSADGLFAARKFAIHPQDTVLATESPLTKAQTVFSLIGSVFGLTRQAQTFSAN</sequence>
<dbReference type="Proteomes" id="UP000198417">
    <property type="component" value="Unassembled WGS sequence"/>
</dbReference>
<dbReference type="Pfam" id="PF02563">
    <property type="entry name" value="Poly_export"/>
    <property type="match status" value="1"/>
</dbReference>
<dbReference type="GO" id="GO:0015159">
    <property type="term" value="F:polysaccharide transmembrane transporter activity"/>
    <property type="evidence" value="ECO:0007669"/>
    <property type="project" value="InterPro"/>
</dbReference>
<evidence type="ECO:0000313" key="4">
    <source>
        <dbReference type="Proteomes" id="UP000198417"/>
    </source>
</evidence>
<dbReference type="PANTHER" id="PTHR33619:SF3">
    <property type="entry name" value="POLYSACCHARIDE EXPORT PROTEIN GFCE-RELATED"/>
    <property type="match status" value="1"/>
</dbReference>
<dbReference type="InterPro" id="IPR003715">
    <property type="entry name" value="Poly_export_N"/>
</dbReference>
<evidence type="ECO:0000256" key="1">
    <source>
        <dbReference type="ARBA" id="ARBA00022729"/>
    </source>
</evidence>
<evidence type="ECO:0000259" key="2">
    <source>
        <dbReference type="Pfam" id="PF02563"/>
    </source>
</evidence>
<organism evidence="3 4">
    <name type="scientific">Puniceibacterium sediminis</name>
    <dbReference type="NCBI Taxonomy" id="1608407"/>
    <lineage>
        <taxon>Bacteria</taxon>
        <taxon>Pseudomonadati</taxon>
        <taxon>Pseudomonadota</taxon>
        <taxon>Alphaproteobacteria</taxon>
        <taxon>Rhodobacterales</taxon>
        <taxon>Paracoccaceae</taxon>
        <taxon>Puniceibacterium</taxon>
    </lineage>
</organism>
<dbReference type="EMBL" id="FZNN01000003">
    <property type="protein sequence ID" value="SNR37033.1"/>
    <property type="molecule type" value="Genomic_DNA"/>
</dbReference>
<dbReference type="OrthoDB" id="7198507at2"/>
<keyword evidence="1" id="KW-0732">Signal</keyword>
<dbReference type="PANTHER" id="PTHR33619">
    <property type="entry name" value="POLYSACCHARIDE EXPORT PROTEIN GFCE-RELATED"/>
    <property type="match status" value="1"/>
</dbReference>
<dbReference type="Gene3D" id="3.10.560.10">
    <property type="entry name" value="Outer membrane lipoprotein wza domain like"/>
    <property type="match status" value="2"/>
</dbReference>
<name>A0A238VTA8_9RHOB</name>
<dbReference type="InterPro" id="IPR049712">
    <property type="entry name" value="Poly_export"/>
</dbReference>
<evidence type="ECO:0000313" key="3">
    <source>
        <dbReference type="EMBL" id="SNR37033.1"/>
    </source>
</evidence>
<proteinExistence type="predicted"/>
<dbReference type="RefSeq" id="WP_089269396.1">
    <property type="nucleotide sequence ID" value="NZ_FZNN01000003.1"/>
</dbReference>
<reference evidence="3 4" key="1">
    <citation type="submission" date="2017-06" db="EMBL/GenBank/DDBJ databases">
        <authorList>
            <person name="Kim H.J."/>
            <person name="Triplett B.A."/>
        </authorList>
    </citation>
    <scope>NUCLEOTIDE SEQUENCE [LARGE SCALE GENOMIC DNA]</scope>
    <source>
        <strain evidence="3 4">DSM 29052</strain>
    </source>
</reference>
<protein>
    <submittedName>
        <fullName evidence="3">Polysaccharide export outer membrane protein</fullName>
    </submittedName>
</protein>
<gene>
    <name evidence="3" type="ORF">SAMN06265370_10376</name>
</gene>
<dbReference type="Gene3D" id="3.30.1950.10">
    <property type="entry name" value="wza like domain"/>
    <property type="match status" value="1"/>
</dbReference>
<accession>A0A238VTA8</accession>